<dbReference type="PANTHER" id="PTHR42039">
    <property type="entry name" value="PUTATIVE (AFU_ORTHOLOGUE AFUA_3G02940)-RELATED"/>
    <property type="match status" value="1"/>
</dbReference>
<dbReference type="GO" id="GO:0019863">
    <property type="term" value="F:IgE binding"/>
    <property type="evidence" value="ECO:0007669"/>
    <property type="project" value="InterPro"/>
</dbReference>
<gene>
    <name evidence="3" type="ORF">DSM5745_08626</name>
</gene>
<dbReference type="RefSeq" id="XP_026600655.1">
    <property type="nucleotide sequence ID" value="XM_026750642.1"/>
</dbReference>
<feature type="signal peptide" evidence="2">
    <location>
        <begin position="1"/>
        <end position="18"/>
    </location>
</feature>
<dbReference type="InterPro" id="IPR038903">
    <property type="entry name" value="Allergen_Asp_f_4"/>
</dbReference>
<name>A0A3D8R4G3_9EURO</name>
<keyword evidence="4" id="KW-1185">Reference proteome</keyword>
<evidence type="ECO:0000256" key="1">
    <source>
        <dbReference type="SAM" id="MobiDB-lite"/>
    </source>
</evidence>
<dbReference type="OrthoDB" id="118256at2759"/>
<evidence type="ECO:0000313" key="3">
    <source>
        <dbReference type="EMBL" id="RDW68866.1"/>
    </source>
</evidence>
<feature type="chain" id="PRO_5017668207" description="Allergen Asp f 4" evidence="2">
    <location>
        <begin position="19"/>
        <end position="368"/>
    </location>
</feature>
<reference evidence="3 4" key="1">
    <citation type="journal article" date="2018" name="IMA Fungus">
        <title>IMA Genome-F 9: Draft genome sequence of Annulohypoxylon stygium, Aspergillus mulundensis, Berkeleyomyces basicola (syn. Thielaviopsis basicola), Ceratocystis smalleyi, two Cercospora beticola strains, Coleophoma cylindrospora, Fusarium fracticaudum, Phialophora cf. hyalina, and Morchella septimelata.</title>
        <authorList>
            <person name="Wingfield B.D."/>
            <person name="Bills G.F."/>
            <person name="Dong Y."/>
            <person name="Huang W."/>
            <person name="Nel W.J."/>
            <person name="Swalarsk-Parry B.S."/>
            <person name="Vaghefi N."/>
            <person name="Wilken P.M."/>
            <person name="An Z."/>
            <person name="de Beer Z.W."/>
            <person name="De Vos L."/>
            <person name="Chen L."/>
            <person name="Duong T.A."/>
            <person name="Gao Y."/>
            <person name="Hammerbacher A."/>
            <person name="Kikkert J.R."/>
            <person name="Li Y."/>
            <person name="Li H."/>
            <person name="Li K."/>
            <person name="Li Q."/>
            <person name="Liu X."/>
            <person name="Ma X."/>
            <person name="Naidoo K."/>
            <person name="Pethybridge S.J."/>
            <person name="Sun J."/>
            <person name="Steenkamp E.T."/>
            <person name="van der Nest M.A."/>
            <person name="van Wyk S."/>
            <person name="Wingfield M.J."/>
            <person name="Xiong C."/>
            <person name="Yue Q."/>
            <person name="Zhang X."/>
        </authorList>
    </citation>
    <scope>NUCLEOTIDE SEQUENCE [LARGE SCALE GENOMIC DNA]</scope>
    <source>
        <strain evidence="3 4">DSM 5745</strain>
    </source>
</reference>
<protein>
    <recommendedName>
        <fullName evidence="5">Allergen Asp f 4</fullName>
    </recommendedName>
</protein>
<keyword evidence="2" id="KW-0732">Signal</keyword>
<dbReference type="Pfam" id="PF25312">
    <property type="entry name" value="Allergen_Asp_f_4"/>
    <property type="match status" value="1"/>
</dbReference>
<dbReference type="EMBL" id="PVWQ01000011">
    <property type="protein sequence ID" value="RDW68866.1"/>
    <property type="molecule type" value="Genomic_DNA"/>
</dbReference>
<accession>A0A3D8R4G3</accession>
<dbReference type="PANTHER" id="PTHR42039:SF2">
    <property type="entry name" value="ALLERGEN ASP F4 (AFU_ORTHOLOGUE AFUA_2G03830)-RELATED"/>
    <property type="match status" value="1"/>
</dbReference>
<organism evidence="3 4">
    <name type="scientific">Aspergillus mulundensis</name>
    <dbReference type="NCBI Taxonomy" id="1810919"/>
    <lineage>
        <taxon>Eukaryota</taxon>
        <taxon>Fungi</taxon>
        <taxon>Dikarya</taxon>
        <taxon>Ascomycota</taxon>
        <taxon>Pezizomycotina</taxon>
        <taxon>Eurotiomycetes</taxon>
        <taxon>Eurotiomycetidae</taxon>
        <taxon>Eurotiales</taxon>
        <taxon>Aspergillaceae</taxon>
        <taxon>Aspergillus</taxon>
        <taxon>Aspergillus subgen. Nidulantes</taxon>
    </lineage>
</organism>
<comment type="caution">
    <text evidence="3">The sequence shown here is derived from an EMBL/GenBank/DDBJ whole genome shotgun (WGS) entry which is preliminary data.</text>
</comment>
<dbReference type="GeneID" id="38118996"/>
<sequence>MQWKSLVFTLATAGSALARSHGSHKHRHGARHEAAQEVGGFYDSEPVYVTETAWECCTTSTLSSITATAPATFVEIPEIPTETPSSTEIPTSTQTPVVETSSSTSTPVPTETEAPATSTETPAPEPETTSSSAAPTSTEAPTGTSVDHSAWTNFPSSGEFSYKGFGGRTSQSITGNKFTYSGNVGTPWGSNIQEVSAEEAAQYKYVVQFHGSKTDKWTVIVWNKIGPDMKMTGWYGNSAVSFSLEPEEIRYVAFDENSQGSWGAAKGDSLPTDEFGGYSCTWGEFDLGSEVNGGWSGWDVSAIQAEAAGQHIQGMKMCAHDDTNCSIITTGAKKVQDAYMEKDKWADGIGGKVVPGPVRIVTHLDYDE</sequence>
<evidence type="ECO:0008006" key="5">
    <source>
        <dbReference type="Google" id="ProtNLM"/>
    </source>
</evidence>
<evidence type="ECO:0000256" key="2">
    <source>
        <dbReference type="SAM" id="SignalP"/>
    </source>
</evidence>
<proteinExistence type="predicted"/>
<dbReference type="GO" id="GO:0005576">
    <property type="term" value="C:extracellular region"/>
    <property type="evidence" value="ECO:0007669"/>
    <property type="project" value="InterPro"/>
</dbReference>
<dbReference type="AlphaFoldDB" id="A0A3D8R4G3"/>
<feature type="region of interest" description="Disordered" evidence="1">
    <location>
        <begin position="73"/>
        <end position="151"/>
    </location>
</feature>
<feature type="compositionally biased region" description="Low complexity" evidence="1">
    <location>
        <begin position="73"/>
        <end position="142"/>
    </location>
</feature>
<evidence type="ECO:0000313" key="4">
    <source>
        <dbReference type="Proteomes" id="UP000256690"/>
    </source>
</evidence>
<dbReference type="Proteomes" id="UP000256690">
    <property type="component" value="Unassembled WGS sequence"/>
</dbReference>